<organism evidence="6 7">
    <name type="scientific">Pseudomonas abietaniphila</name>
    <dbReference type="NCBI Taxonomy" id="89065"/>
    <lineage>
        <taxon>Bacteria</taxon>
        <taxon>Pseudomonadati</taxon>
        <taxon>Pseudomonadota</taxon>
        <taxon>Gammaproteobacteria</taxon>
        <taxon>Pseudomonadales</taxon>
        <taxon>Pseudomonadaceae</taxon>
        <taxon>Pseudomonas</taxon>
    </lineage>
</organism>
<evidence type="ECO:0000256" key="4">
    <source>
        <dbReference type="ARBA" id="ARBA00047422"/>
    </source>
</evidence>
<keyword evidence="3" id="KW-0680">Restriction system</keyword>
<keyword evidence="1 5" id="KW-0489">Methyltransferase</keyword>
<evidence type="ECO:0000313" key="6">
    <source>
        <dbReference type="EMBL" id="SDJ09445.1"/>
    </source>
</evidence>
<dbReference type="SUPFAM" id="SSF53335">
    <property type="entry name" value="S-adenosyl-L-methionine-dependent methyltransferases"/>
    <property type="match status" value="1"/>
</dbReference>
<dbReference type="Proteomes" id="UP000182894">
    <property type="component" value="Unassembled WGS sequence"/>
</dbReference>
<dbReference type="GO" id="GO:0032259">
    <property type="term" value="P:methylation"/>
    <property type="evidence" value="ECO:0007669"/>
    <property type="project" value="UniProtKB-KW"/>
</dbReference>
<comment type="similarity">
    <text evidence="5">Belongs to the class I-like SAM-binding methyltransferase superfamily. C5-methyltransferase family.</text>
</comment>
<dbReference type="InterPro" id="IPR029063">
    <property type="entry name" value="SAM-dependent_MTases_sf"/>
</dbReference>
<dbReference type="RefSeq" id="WP_074758244.1">
    <property type="nucleotide sequence ID" value="NZ_FNCO01000021.1"/>
</dbReference>
<dbReference type="PROSITE" id="PS51679">
    <property type="entry name" value="SAM_MT_C5"/>
    <property type="match status" value="1"/>
</dbReference>
<gene>
    <name evidence="6" type="ORF">SAMN05216605_12197</name>
</gene>
<evidence type="ECO:0000313" key="7">
    <source>
        <dbReference type="Proteomes" id="UP000182894"/>
    </source>
</evidence>
<evidence type="ECO:0000256" key="2">
    <source>
        <dbReference type="ARBA" id="ARBA00022679"/>
    </source>
</evidence>
<evidence type="ECO:0000256" key="5">
    <source>
        <dbReference type="PROSITE-ProRule" id="PRU01016"/>
    </source>
</evidence>
<dbReference type="Gene3D" id="3.40.50.150">
    <property type="entry name" value="Vaccinia Virus protein VP39"/>
    <property type="match status" value="1"/>
</dbReference>
<keyword evidence="5" id="KW-0949">S-adenosyl-L-methionine</keyword>
<evidence type="ECO:0000256" key="3">
    <source>
        <dbReference type="ARBA" id="ARBA00022747"/>
    </source>
</evidence>
<dbReference type="AlphaFoldDB" id="A0A1G8QYP6"/>
<reference evidence="7" key="1">
    <citation type="submission" date="2016-10" db="EMBL/GenBank/DDBJ databases">
        <authorList>
            <person name="Varghese N."/>
            <person name="Submissions S."/>
        </authorList>
    </citation>
    <scope>NUCLEOTIDE SEQUENCE [LARGE SCALE GENOMIC DNA]</scope>
    <source>
        <strain evidence="7">ATCC 700689</strain>
    </source>
</reference>
<keyword evidence="2 5" id="KW-0808">Transferase</keyword>
<accession>A0A1G8QYP6</accession>
<dbReference type="InterPro" id="IPR001525">
    <property type="entry name" value="C5_MeTfrase"/>
</dbReference>
<proteinExistence type="inferred from homology"/>
<dbReference type="STRING" id="89065.SAMN05216605_12197"/>
<sequence length="492" mass="55131">MTTIINAKIGESKGRARVWMEGKKLSHGGVHIGSKYSIKADKVTRRLELIEVPFDFSGHSVNVSKRERNGVVHPVLDLRTDLIREVFEDDYKVRIALRRGRLVITALQIQTRIRERLKRLKEKVERGEKLATVSLFHGAGILDRAIHSGMLRSGVGSYIQVGVEMESDYLDASMRNNPHMWQENSVAIHSDVRDVYLSDKMEQCDLLIAGIPCTGASKSGRTKNKLQYAEDHDGAGALYIDYLNWLRHANPCIAIIENVGEYANTASMSAIRSVFNHLGYKVQETVLDGWDLGSLEHRKRLVVVAVTPGYADTFSLDNLKATRVRESCLNDILEPIALDDSRWKKFEYLAIKEERDKAAGKGFARQLLTGEEDGCGSVGRGYSKCRSTEPFIKHPTDSTLSRLFTAVEHTRIKAIPEDMIVGLSETVAHEVCGQSVDYPMFVSVGVEIGESIMRSRNNVIQFRKRPVEVTSTEPDDQEQDEVPKTGSLALFI</sequence>
<comment type="catalytic activity">
    <reaction evidence="4">
        <text>a 2'-deoxycytidine in DNA + S-adenosyl-L-methionine = a 5-methyl-2'-deoxycytidine in DNA + S-adenosyl-L-homocysteine + H(+)</text>
        <dbReference type="Rhea" id="RHEA:13681"/>
        <dbReference type="Rhea" id="RHEA-COMP:11369"/>
        <dbReference type="Rhea" id="RHEA-COMP:11370"/>
        <dbReference type="ChEBI" id="CHEBI:15378"/>
        <dbReference type="ChEBI" id="CHEBI:57856"/>
        <dbReference type="ChEBI" id="CHEBI:59789"/>
        <dbReference type="ChEBI" id="CHEBI:85452"/>
        <dbReference type="ChEBI" id="CHEBI:85454"/>
        <dbReference type="EC" id="2.1.1.37"/>
    </reaction>
</comment>
<evidence type="ECO:0000256" key="1">
    <source>
        <dbReference type="ARBA" id="ARBA00022603"/>
    </source>
</evidence>
<dbReference type="Pfam" id="PF00145">
    <property type="entry name" value="DNA_methylase"/>
    <property type="match status" value="1"/>
</dbReference>
<name>A0A1G8QYP6_9PSED</name>
<protein>
    <submittedName>
        <fullName evidence="6">DNA (Cytosine-5)-methyltransferase 1</fullName>
    </submittedName>
</protein>
<dbReference type="GO" id="GO:0003886">
    <property type="term" value="F:DNA (cytosine-5-)-methyltransferase activity"/>
    <property type="evidence" value="ECO:0007669"/>
    <property type="project" value="UniProtKB-EC"/>
</dbReference>
<dbReference type="GO" id="GO:0009307">
    <property type="term" value="P:DNA restriction-modification system"/>
    <property type="evidence" value="ECO:0007669"/>
    <property type="project" value="UniProtKB-KW"/>
</dbReference>
<dbReference type="OrthoDB" id="5288620at2"/>
<feature type="active site" evidence="5">
    <location>
        <position position="213"/>
    </location>
</feature>
<keyword evidence="7" id="KW-1185">Reference proteome</keyword>
<dbReference type="EMBL" id="FNCO01000021">
    <property type="protein sequence ID" value="SDJ09445.1"/>
    <property type="molecule type" value="Genomic_DNA"/>
</dbReference>